<dbReference type="InterPro" id="IPR004154">
    <property type="entry name" value="Anticodon-bd"/>
</dbReference>
<keyword evidence="5 11" id="KW-0436">Ligase</keyword>
<comment type="similarity">
    <text evidence="2 11">Belongs to the class-II aminoacyl-tRNA synthetase family.</text>
</comment>
<evidence type="ECO:0000313" key="15">
    <source>
        <dbReference type="Proteomes" id="UP000051789"/>
    </source>
</evidence>
<dbReference type="EC" id="6.1.1.21" evidence="11"/>
<comment type="subunit">
    <text evidence="3 11">Homodimer.</text>
</comment>
<keyword evidence="8 11" id="KW-0648">Protein biosynthesis</keyword>
<dbReference type="InterPro" id="IPR004516">
    <property type="entry name" value="HisRS/HisZ"/>
</dbReference>
<evidence type="ECO:0000256" key="6">
    <source>
        <dbReference type="ARBA" id="ARBA00022741"/>
    </source>
</evidence>
<keyword evidence="7 11" id="KW-0067">ATP-binding</keyword>
<dbReference type="InterPro" id="IPR041715">
    <property type="entry name" value="HisRS-like_core"/>
</dbReference>
<dbReference type="HAMAP" id="MF_00127">
    <property type="entry name" value="His_tRNA_synth"/>
    <property type="match status" value="1"/>
</dbReference>
<evidence type="ECO:0000256" key="3">
    <source>
        <dbReference type="ARBA" id="ARBA00011738"/>
    </source>
</evidence>
<dbReference type="PATRIC" id="fig|1423810.4.peg.444"/>
<dbReference type="GO" id="GO:0005737">
    <property type="term" value="C:cytoplasm"/>
    <property type="evidence" value="ECO:0007669"/>
    <property type="project" value="UniProtKB-SubCell"/>
</dbReference>
<accession>A0A0R2C9U5</accession>
<dbReference type="GO" id="GO:0004821">
    <property type="term" value="F:histidine-tRNA ligase activity"/>
    <property type="evidence" value="ECO:0007669"/>
    <property type="project" value="UniProtKB-UniRule"/>
</dbReference>
<dbReference type="PIRSF" id="PIRSF001549">
    <property type="entry name" value="His-tRNA_synth"/>
    <property type="match status" value="1"/>
</dbReference>
<evidence type="ECO:0000256" key="12">
    <source>
        <dbReference type="PIRSR" id="PIRSR001549-1"/>
    </source>
</evidence>
<dbReference type="PANTHER" id="PTHR43707:SF1">
    <property type="entry name" value="HISTIDINE--TRNA LIGASE, MITOCHONDRIAL-RELATED"/>
    <property type="match status" value="1"/>
</dbReference>
<dbReference type="GO" id="GO:0005524">
    <property type="term" value="F:ATP binding"/>
    <property type="evidence" value="ECO:0007669"/>
    <property type="project" value="UniProtKB-UniRule"/>
</dbReference>
<keyword evidence="9 11" id="KW-0030">Aminoacyl-tRNA synthetase</keyword>
<sequence>MNINHEESKQMAYQRPKGTADILPGESAAWQHVESVASDIFNRYRYHEIRTPIFENADVFARSSGETSDIVSKEMYTFKDKGDRLMALRPEGTAGVVRAYVENKLYGPEFGKPYKVWYKGPMFRYERPQSGRQRQFHQIGVEAFGSSSPALDAETIAMARDLLTTMGVTNLKFVINTLGDPKTRTAFHQALVNYLTPYRDELSDDSKVRLAKNPLRILDSKDHHDQEIVANAPSILDYLTDAARDHFEAVKQNLTALGIDYEVDSTMVRGLDYYNHTIFEVMSSSPVFGSGYTTVLAGGRYNGLVEQLGGPDTPGVGFAMGVERLMLLLGDQAVPSQLDTYIVTIDAAAQATALQLATAIRKQGFSADMDFMDRKAKAQFKSANKAGARLTITLGSQELADHTASVKVMATGHQEVLPQASLTDDFSAVLARLTAAD</sequence>
<dbReference type="InterPro" id="IPR015807">
    <property type="entry name" value="His-tRNA-ligase"/>
</dbReference>
<evidence type="ECO:0000256" key="9">
    <source>
        <dbReference type="ARBA" id="ARBA00023146"/>
    </source>
</evidence>
<dbReference type="InterPro" id="IPR006195">
    <property type="entry name" value="aa-tRNA-synth_II"/>
</dbReference>
<evidence type="ECO:0000256" key="10">
    <source>
        <dbReference type="ARBA" id="ARBA00047639"/>
    </source>
</evidence>
<dbReference type="Gene3D" id="3.30.930.10">
    <property type="entry name" value="Bira Bifunctional Protein, Domain 2"/>
    <property type="match status" value="1"/>
</dbReference>
<keyword evidence="15" id="KW-1185">Reference proteome</keyword>
<dbReference type="GO" id="GO:0006427">
    <property type="term" value="P:histidyl-tRNA aminoacylation"/>
    <property type="evidence" value="ECO:0007669"/>
    <property type="project" value="UniProtKB-UniRule"/>
</dbReference>
<reference evidence="14 15" key="1">
    <citation type="journal article" date="2015" name="Genome Announc.">
        <title>Expanding the biotechnology potential of lactobacilli through comparative genomics of 213 strains and associated genera.</title>
        <authorList>
            <person name="Sun Z."/>
            <person name="Harris H.M."/>
            <person name="McCann A."/>
            <person name="Guo C."/>
            <person name="Argimon S."/>
            <person name="Zhang W."/>
            <person name="Yang X."/>
            <person name="Jeffery I.B."/>
            <person name="Cooney J.C."/>
            <person name="Kagawa T.F."/>
            <person name="Liu W."/>
            <person name="Song Y."/>
            <person name="Salvetti E."/>
            <person name="Wrobel A."/>
            <person name="Rasinkangas P."/>
            <person name="Parkhill J."/>
            <person name="Rea M.C."/>
            <person name="O'Sullivan O."/>
            <person name="Ritari J."/>
            <person name="Douillard F.P."/>
            <person name="Paul Ross R."/>
            <person name="Yang R."/>
            <person name="Briner A.E."/>
            <person name="Felis G.E."/>
            <person name="de Vos W.M."/>
            <person name="Barrangou R."/>
            <person name="Klaenhammer T.R."/>
            <person name="Caufield P.W."/>
            <person name="Cui Y."/>
            <person name="Zhang H."/>
            <person name="O'Toole P.W."/>
        </authorList>
    </citation>
    <scope>NUCLEOTIDE SEQUENCE [LARGE SCALE GENOMIC DNA]</scope>
    <source>
        <strain evidence="14 15">DSM 22698</strain>
    </source>
</reference>
<dbReference type="GO" id="GO:0140096">
    <property type="term" value="F:catalytic activity, acting on a protein"/>
    <property type="evidence" value="ECO:0007669"/>
    <property type="project" value="UniProtKB-ARBA"/>
</dbReference>
<evidence type="ECO:0000256" key="8">
    <source>
        <dbReference type="ARBA" id="ARBA00022917"/>
    </source>
</evidence>
<dbReference type="SUPFAM" id="SSF55681">
    <property type="entry name" value="Class II aaRS and biotin synthetases"/>
    <property type="match status" value="1"/>
</dbReference>
<evidence type="ECO:0000256" key="1">
    <source>
        <dbReference type="ARBA" id="ARBA00004496"/>
    </source>
</evidence>
<name>A0A0R2C9U5_9LACO</name>
<organism evidence="14 15">
    <name type="scientific">Lacticaseibacillus thailandensis DSM 22698 = JCM 13996</name>
    <dbReference type="NCBI Taxonomy" id="1423810"/>
    <lineage>
        <taxon>Bacteria</taxon>
        <taxon>Bacillati</taxon>
        <taxon>Bacillota</taxon>
        <taxon>Bacilli</taxon>
        <taxon>Lactobacillales</taxon>
        <taxon>Lactobacillaceae</taxon>
        <taxon>Lacticaseibacillus</taxon>
    </lineage>
</organism>
<feature type="binding site" evidence="12">
    <location>
        <begin position="273"/>
        <end position="274"/>
    </location>
    <ligand>
        <name>L-histidine</name>
        <dbReference type="ChEBI" id="CHEBI:57595"/>
    </ligand>
</feature>
<dbReference type="STRING" id="1423810.FD19_GL000438"/>
<gene>
    <name evidence="11" type="primary">hisS</name>
    <name evidence="14" type="ORF">FD19_GL000438</name>
</gene>
<evidence type="ECO:0000256" key="4">
    <source>
        <dbReference type="ARBA" id="ARBA00022490"/>
    </source>
</evidence>
<dbReference type="SUPFAM" id="SSF52954">
    <property type="entry name" value="Class II aaRS ABD-related"/>
    <property type="match status" value="1"/>
</dbReference>
<protein>
    <recommendedName>
        <fullName evidence="11">Histidine--tRNA ligase</fullName>
        <ecNumber evidence="11">6.1.1.21</ecNumber>
    </recommendedName>
    <alternativeName>
        <fullName evidence="11">Histidyl-tRNA synthetase</fullName>
        <shortName evidence="11">HisRS</shortName>
    </alternativeName>
</protein>
<feature type="binding site" evidence="12">
    <location>
        <position position="124"/>
    </location>
    <ligand>
        <name>L-histidine</name>
        <dbReference type="ChEBI" id="CHEBI:57595"/>
    </ligand>
</feature>
<evidence type="ECO:0000256" key="7">
    <source>
        <dbReference type="ARBA" id="ARBA00022840"/>
    </source>
</evidence>
<proteinExistence type="inferred from homology"/>
<dbReference type="GO" id="GO:0016740">
    <property type="term" value="F:transferase activity"/>
    <property type="evidence" value="ECO:0007669"/>
    <property type="project" value="UniProtKB-ARBA"/>
</dbReference>
<feature type="domain" description="Aminoacyl-transfer RNA synthetases class-II family profile" evidence="13">
    <location>
        <begin position="30"/>
        <end position="329"/>
    </location>
</feature>
<comment type="caution">
    <text evidence="14">The sequence shown here is derived from an EMBL/GenBank/DDBJ whole genome shotgun (WGS) entry which is preliminary data.</text>
</comment>
<dbReference type="Pfam" id="PF13393">
    <property type="entry name" value="tRNA-synt_His"/>
    <property type="match status" value="1"/>
</dbReference>
<dbReference type="Gene3D" id="3.40.50.800">
    <property type="entry name" value="Anticodon-binding domain"/>
    <property type="match status" value="1"/>
</dbReference>
<dbReference type="PANTHER" id="PTHR43707">
    <property type="entry name" value="HISTIDYL-TRNA SYNTHETASE"/>
    <property type="match status" value="1"/>
</dbReference>
<comment type="subcellular location">
    <subcellularLocation>
        <location evidence="1 11">Cytoplasm</location>
    </subcellularLocation>
</comment>
<evidence type="ECO:0000313" key="14">
    <source>
        <dbReference type="EMBL" id="KRM88149.1"/>
    </source>
</evidence>
<dbReference type="Proteomes" id="UP000051789">
    <property type="component" value="Unassembled WGS sequence"/>
</dbReference>
<evidence type="ECO:0000259" key="13">
    <source>
        <dbReference type="PROSITE" id="PS50862"/>
    </source>
</evidence>
<dbReference type="InterPro" id="IPR045864">
    <property type="entry name" value="aa-tRNA-synth_II/BPL/LPL"/>
</dbReference>
<evidence type="ECO:0000256" key="5">
    <source>
        <dbReference type="ARBA" id="ARBA00022598"/>
    </source>
</evidence>
<dbReference type="Pfam" id="PF03129">
    <property type="entry name" value="HGTP_anticodon"/>
    <property type="match status" value="1"/>
</dbReference>
<dbReference type="EMBL" id="AYZK01000001">
    <property type="protein sequence ID" value="KRM88149.1"/>
    <property type="molecule type" value="Genomic_DNA"/>
</dbReference>
<feature type="binding site" evidence="12">
    <location>
        <begin position="91"/>
        <end position="93"/>
    </location>
    <ligand>
        <name>L-histidine</name>
        <dbReference type="ChEBI" id="CHEBI:57595"/>
    </ligand>
</feature>
<dbReference type="NCBIfam" id="TIGR00442">
    <property type="entry name" value="hisS"/>
    <property type="match status" value="1"/>
</dbReference>
<feature type="binding site" evidence="12">
    <location>
        <position position="142"/>
    </location>
    <ligand>
        <name>L-histidine</name>
        <dbReference type="ChEBI" id="CHEBI:57595"/>
    </ligand>
</feature>
<keyword evidence="6 11" id="KW-0547">Nucleotide-binding</keyword>
<dbReference type="CDD" id="cd00773">
    <property type="entry name" value="HisRS-like_core"/>
    <property type="match status" value="1"/>
</dbReference>
<feature type="binding site" evidence="12">
    <location>
        <position position="138"/>
    </location>
    <ligand>
        <name>L-histidine</name>
        <dbReference type="ChEBI" id="CHEBI:57595"/>
    </ligand>
</feature>
<evidence type="ECO:0000256" key="11">
    <source>
        <dbReference type="HAMAP-Rule" id="MF_00127"/>
    </source>
</evidence>
<dbReference type="PROSITE" id="PS50862">
    <property type="entry name" value="AA_TRNA_LIGASE_II"/>
    <property type="match status" value="1"/>
</dbReference>
<dbReference type="InterPro" id="IPR036621">
    <property type="entry name" value="Anticodon-bd_dom_sf"/>
</dbReference>
<evidence type="ECO:0000256" key="2">
    <source>
        <dbReference type="ARBA" id="ARBA00008226"/>
    </source>
</evidence>
<comment type="catalytic activity">
    <reaction evidence="10 11">
        <text>tRNA(His) + L-histidine + ATP = L-histidyl-tRNA(His) + AMP + diphosphate + H(+)</text>
        <dbReference type="Rhea" id="RHEA:17313"/>
        <dbReference type="Rhea" id="RHEA-COMP:9665"/>
        <dbReference type="Rhea" id="RHEA-COMP:9689"/>
        <dbReference type="ChEBI" id="CHEBI:15378"/>
        <dbReference type="ChEBI" id="CHEBI:30616"/>
        <dbReference type="ChEBI" id="CHEBI:33019"/>
        <dbReference type="ChEBI" id="CHEBI:57595"/>
        <dbReference type="ChEBI" id="CHEBI:78442"/>
        <dbReference type="ChEBI" id="CHEBI:78527"/>
        <dbReference type="ChEBI" id="CHEBI:456215"/>
        <dbReference type="EC" id="6.1.1.21"/>
    </reaction>
</comment>
<feature type="binding site" evidence="12">
    <location>
        <position position="269"/>
    </location>
    <ligand>
        <name>L-histidine</name>
        <dbReference type="ChEBI" id="CHEBI:57595"/>
    </ligand>
</feature>
<dbReference type="FunFam" id="3.30.930.10:FF:000005">
    <property type="entry name" value="Histidine--tRNA ligase"/>
    <property type="match status" value="1"/>
</dbReference>
<dbReference type="AlphaFoldDB" id="A0A0R2C9U5"/>
<keyword evidence="4 11" id="KW-0963">Cytoplasm</keyword>